<dbReference type="InterPro" id="IPR029033">
    <property type="entry name" value="His_PPase_superfam"/>
</dbReference>
<dbReference type="SMART" id="SM00855">
    <property type="entry name" value="PGAM"/>
    <property type="match status" value="1"/>
</dbReference>
<dbReference type="PIRSF" id="PIRSF000709">
    <property type="entry name" value="6PFK_2-Ptase"/>
    <property type="match status" value="1"/>
</dbReference>
<evidence type="ECO:0000313" key="2">
    <source>
        <dbReference type="EMBL" id="CAB4642695.1"/>
    </source>
</evidence>
<dbReference type="GO" id="GO:0004331">
    <property type="term" value="F:fructose-2,6-bisphosphate 2-phosphatase activity"/>
    <property type="evidence" value="ECO:0007669"/>
    <property type="project" value="TreeGrafter"/>
</dbReference>
<protein>
    <submittedName>
        <fullName evidence="2">Unannotated protein</fullName>
    </submittedName>
</protein>
<sequence length="224" mass="25450">MPIVYLLRHAQSEANIKGILAGRDDSVNLSKFGQKQASNLVGYLENLNIHQVYCSPLARCIQTINPYMKKNPRISFDFEPQLLEMDYGTWSGKSLKILSRNKLWKSVQSSPEKFKFPEGESFKQMRQRVDLMIEKLSKAKEPVLLVTHGDIIKMFITSALNAPINQFQSYVIEPGSITTLNISKSGHTVLQTNYSQKQSNFKAFRTNILGGGNLIQLRAKRKLK</sequence>
<name>A0A6J6K304_9ZZZZ</name>
<dbReference type="Pfam" id="PF00300">
    <property type="entry name" value="His_Phos_1"/>
    <property type="match status" value="1"/>
</dbReference>
<dbReference type="GO" id="GO:0045820">
    <property type="term" value="P:negative regulation of glycolytic process"/>
    <property type="evidence" value="ECO:0007669"/>
    <property type="project" value="TreeGrafter"/>
</dbReference>
<proteinExistence type="predicted"/>
<dbReference type="PANTHER" id="PTHR46517:SF1">
    <property type="entry name" value="FRUCTOSE-2,6-BISPHOSPHATASE TIGAR"/>
    <property type="match status" value="1"/>
</dbReference>
<gene>
    <name evidence="2" type="ORF">UFOPK2234_00008</name>
</gene>
<dbReference type="GO" id="GO:0043456">
    <property type="term" value="P:regulation of pentose-phosphate shunt"/>
    <property type="evidence" value="ECO:0007669"/>
    <property type="project" value="TreeGrafter"/>
</dbReference>
<accession>A0A6J6K304</accession>
<dbReference type="GO" id="GO:0005829">
    <property type="term" value="C:cytosol"/>
    <property type="evidence" value="ECO:0007669"/>
    <property type="project" value="TreeGrafter"/>
</dbReference>
<dbReference type="InterPro" id="IPR013078">
    <property type="entry name" value="His_Pase_superF_clade-1"/>
</dbReference>
<dbReference type="EMBL" id="CAEZWG010000001">
    <property type="protein sequence ID" value="CAB4642695.1"/>
    <property type="molecule type" value="Genomic_DNA"/>
</dbReference>
<dbReference type="PANTHER" id="PTHR46517">
    <property type="entry name" value="FRUCTOSE-2,6-BISPHOSPHATASE TIGAR"/>
    <property type="match status" value="1"/>
</dbReference>
<dbReference type="Gene3D" id="3.40.50.1240">
    <property type="entry name" value="Phosphoglycerate mutase-like"/>
    <property type="match status" value="1"/>
</dbReference>
<organism evidence="2">
    <name type="scientific">freshwater metagenome</name>
    <dbReference type="NCBI Taxonomy" id="449393"/>
    <lineage>
        <taxon>unclassified sequences</taxon>
        <taxon>metagenomes</taxon>
        <taxon>ecological metagenomes</taxon>
    </lineage>
</organism>
<dbReference type="CDD" id="cd07067">
    <property type="entry name" value="HP_PGM_like"/>
    <property type="match status" value="1"/>
</dbReference>
<evidence type="ECO:0000256" key="1">
    <source>
        <dbReference type="ARBA" id="ARBA00022801"/>
    </source>
</evidence>
<dbReference type="InterPro" id="IPR051695">
    <property type="entry name" value="Phosphoglycerate_Mutase"/>
</dbReference>
<keyword evidence="1" id="KW-0378">Hydrolase</keyword>
<reference evidence="2" key="1">
    <citation type="submission" date="2020-05" db="EMBL/GenBank/DDBJ databases">
        <authorList>
            <person name="Chiriac C."/>
            <person name="Salcher M."/>
            <person name="Ghai R."/>
            <person name="Kavagutti S V."/>
        </authorList>
    </citation>
    <scope>NUCLEOTIDE SEQUENCE</scope>
</reference>
<dbReference type="AlphaFoldDB" id="A0A6J6K304"/>
<dbReference type="SUPFAM" id="SSF53254">
    <property type="entry name" value="Phosphoglycerate mutase-like"/>
    <property type="match status" value="1"/>
</dbReference>